<evidence type="ECO:0000256" key="1">
    <source>
        <dbReference type="ARBA" id="ARBA00010879"/>
    </source>
</evidence>
<dbReference type="EMBL" id="JAHGAV010002246">
    <property type="protein sequence ID" value="KAG6921327.1"/>
    <property type="molecule type" value="Genomic_DNA"/>
</dbReference>
<keyword evidence="5" id="KW-1185">Reference proteome</keyword>
<comment type="similarity">
    <text evidence="1">Belongs to the beta type-B retroviral polymerase family. HERV class-II K(HML-2) pol subfamily.</text>
</comment>
<evidence type="ECO:0000256" key="2">
    <source>
        <dbReference type="ARBA" id="ARBA00012180"/>
    </source>
</evidence>
<protein>
    <recommendedName>
        <fullName evidence="2">ribonuclease H</fullName>
        <ecNumber evidence="2">3.1.26.4</ecNumber>
    </recommendedName>
</protein>
<sequence>GDWFSALDLQDAYFHITIHPTPRRFLRFTLGTDHYQYRVLPFGLSTTLRVFSNILTVVVAHFHKQGVIIPYLDDCLLKGPTWAESFDITQWTIVLFLNLGIQINKQKSTLISVQQLHFIRAHLDSTEAKASIPTNRFLTMTSLISSVLNSPHISTHQPPTARSYGDNHICGTASASLHVLHSGLAQNCIHTTQTQPKQTPDNADKSQRFSTLVNATQPCMLMDSLHSGPTFHDVHN</sequence>
<dbReference type="InterPro" id="IPR043128">
    <property type="entry name" value="Rev_trsase/Diguanyl_cyclase"/>
</dbReference>
<evidence type="ECO:0000313" key="4">
    <source>
        <dbReference type="EMBL" id="KAG6921327.1"/>
    </source>
</evidence>
<dbReference type="Proteomes" id="UP000765507">
    <property type="component" value="Unassembled WGS sequence"/>
</dbReference>
<dbReference type="Gene3D" id="3.10.10.10">
    <property type="entry name" value="HIV Type 1 Reverse Transcriptase, subunit A, domain 1"/>
    <property type="match status" value="1"/>
</dbReference>
<dbReference type="PANTHER" id="PTHR33050:SF7">
    <property type="entry name" value="RIBONUCLEASE H"/>
    <property type="match status" value="1"/>
</dbReference>
<accession>A0A8T1RXV2</accession>
<gene>
    <name evidence="4" type="ORF">G0U57_008414</name>
</gene>
<reference evidence="4 5" key="1">
    <citation type="journal article" date="2020" name="G3 (Bethesda)">
        <title>Draft Genome of the Common Snapping Turtle, Chelydra serpentina, a Model for Phenotypic Plasticity in Reptiles.</title>
        <authorList>
            <person name="Das D."/>
            <person name="Singh S.K."/>
            <person name="Bierstedt J."/>
            <person name="Erickson A."/>
            <person name="Galli G.L.J."/>
            <person name="Crossley D.A. 2nd"/>
            <person name="Rhen T."/>
        </authorList>
    </citation>
    <scope>NUCLEOTIDE SEQUENCE [LARGE SCALE GENOMIC DNA]</scope>
    <source>
        <strain evidence="4">KW</strain>
    </source>
</reference>
<dbReference type="InterPro" id="IPR052055">
    <property type="entry name" value="Hepadnavirus_pol/RT"/>
</dbReference>
<dbReference type="InterPro" id="IPR000477">
    <property type="entry name" value="RT_dom"/>
</dbReference>
<dbReference type="Gene3D" id="3.30.70.270">
    <property type="match status" value="1"/>
</dbReference>
<dbReference type="GO" id="GO:0004523">
    <property type="term" value="F:RNA-DNA hybrid ribonuclease activity"/>
    <property type="evidence" value="ECO:0007669"/>
    <property type="project" value="UniProtKB-EC"/>
</dbReference>
<dbReference type="OrthoDB" id="9908277at2759"/>
<dbReference type="EC" id="3.1.26.4" evidence="2"/>
<organism evidence="4 5">
    <name type="scientific">Chelydra serpentina</name>
    <name type="common">Snapping turtle</name>
    <name type="synonym">Testudo serpentina</name>
    <dbReference type="NCBI Taxonomy" id="8475"/>
    <lineage>
        <taxon>Eukaryota</taxon>
        <taxon>Metazoa</taxon>
        <taxon>Chordata</taxon>
        <taxon>Craniata</taxon>
        <taxon>Vertebrata</taxon>
        <taxon>Euteleostomi</taxon>
        <taxon>Archelosauria</taxon>
        <taxon>Testudinata</taxon>
        <taxon>Testudines</taxon>
        <taxon>Cryptodira</taxon>
        <taxon>Durocryptodira</taxon>
        <taxon>Americhelydia</taxon>
        <taxon>Chelydroidea</taxon>
        <taxon>Chelydridae</taxon>
        <taxon>Chelydra</taxon>
    </lineage>
</organism>
<feature type="domain" description="Reverse transcriptase" evidence="3">
    <location>
        <begin position="1"/>
        <end position="123"/>
    </location>
</feature>
<name>A0A8T1RXV2_CHESE</name>
<comment type="caution">
    <text evidence="4">The sequence shown here is derived from an EMBL/GenBank/DDBJ whole genome shotgun (WGS) entry which is preliminary data.</text>
</comment>
<dbReference type="Pfam" id="PF00078">
    <property type="entry name" value="RVT_1"/>
    <property type="match status" value="1"/>
</dbReference>
<dbReference type="SUPFAM" id="SSF56672">
    <property type="entry name" value="DNA/RNA polymerases"/>
    <property type="match status" value="1"/>
</dbReference>
<feature type="non-terminal residue" evidence="4">
    <location>
        <position position="1"/>
    </location>
</feature>
<dbReference type="InterPro" id="IPR043502">
    <property type="entry name" value="DNA/RNA_pol_sf"/>
</dbReference>
<dbReference type="AlphaFoldDB" id="A0A8T1RXV2"/>
<evidence type="ECO:0000313" key="5">
    <source>
        <dbReference type="Proteomes" id="UP000765507"/>
    </source>
</evidence>
<dbReference type="PANTHER" id="PTHR33050">
    <property type="entry name" value="REVERSE TRANSCRIPTASE DOMAIN-CONTAINING PROTEIN"/>
    <property type="match status" value="1"/>
</dbReference>
<dbReference type="PROSITE" id="PS50878">
    <property type="entry name" value="RT_POL"/>
    <property type="match status" value="1"/>
</dbReference>
<evidence type="ECO:0000259" key="3">
    <source>
        <dbReference type="PROSITE" id="PS50878"/>
    </source>
</evidence>
<proteinExistence type="inferred from homology"/>